<protein>
    <recommendedName>
        <fullName evidence="4">N-acetyltransferase domain-containing protein</fullName>
    </recommendedName>
</protein>
<organism evidence="5 6">
    <name type="scientific">Blastomyces parvus</name>
    <dbReference type="NCBI Taxonomy" id="2060905"/>
    <lineage>
        <taxon>Eukaryota</taxon>
        <taxon>Fungi</taxon>
        <taxon>Dikarya</taxon>
        <taxon>Ascomycota</taxon>
        <taxon>Pezizomycotina</taxon>
        <taxon>Eurotiomycetes</taxon>
        <taxon>Eurotiomycetidae</taxon>
        <taxon>Onygenales</taxon>
        <taxon>Ajellomycetaceae</taxon>
        <taxon>Blastomyces</taxon>
    </lineage>
</organism>
<dbReference type="GO" id="GO:0004059">
    <property type="term" value="F:aralkylamine N-acetyltransferase activity"/>
    <property type="evidence" value="ECO:0007669"/>
    <property type="project" value="TreeGrafter"/>
</dbReference>
<dbReference type="PROSITE" id="PS51186">
    <property type="entry name" value="GNAT"/>
    <property type="match status" value="1"/>
</dbReference>
<keyword evidence="2" id="KW-0012">Acyltransferase</keyword>
<name>A0A2B7WVP5_9EURO</name>
<dbReference type="Proteomes" id="UP000224080">
    <property type="component" value="Unassembled WGS sequence"/>
</dbReference>
<dbReference type="STRING" id="2060905.A0A2B7WVP5"/>
<reference evidence="5 6" key="1">
    <citation type="submission" date="2017-10" db="EMBL/GenBank/DDBJ databases">
        <title>Comparative genomics in systemic dimorphic fungi from Ajellomycetaceae.</title>
        <authorList>
            <person name="Munoz J.F."/>
            <person name="Mcewen J.G."/>
            <person name="Clay O.K."/>
            <person name="Cuomo C.A."/>
        </authorList>
    </citation>
    <scope>NUCLEOTIDE SEQUENCE [LARGE SCALE GENOMIC DNA]</scope>
    <source>
        <strain evidence="5 6">UAMH130</strain>
    </source>
</reference>
<dbReference type="EMBL" id="PDNC01000079">
    <property type="protein sequence ID" value="PGH00876.1"/>
    <property type="molecule type" value="Genomic_DNA"/>
</dbReference>
<dbReference type="InterPro" id="IPR051635">
    <property type="entry name" value="SNAT-like"/>
</dbReference>
<feature type="region of interest" description="Disordered" evidence="3">
    <location>
        <begin position="1"/>
        <end position="53"/>
    </location>
</feature>
<evidence type="ECO:0000256" key="3">
    <source>
        <dbReference type="SAM" id="MobiDB-lite"/>
    </source>
</evidence>
<accession>A0A2B7WVP5</accession>
<dbReference type="InterPro" id="IPR016181">
    <property type="entry name" value="Acyl_CoA_acyltransferase"/>
</dbReference>
<dbReference type="CDD" id="cd04301">
    <property type="entry name" value="NAT_SF"/>
    <property type="match status" value="1"/>
</dbReference>
<sequence length="326" mass="35940">MAENGTAVKDQTVAPAVDNNLSTGLSPPSRTTLSSIETLPTQPNFQRGSLAEQSRISERSAIAQADLLMAHELEAEGNEVHVENDDDDEEDEFVEVEHDDVADYSWFFRRPPPKKRTELDELHPFVQLLSLSNVEDCLAVEAAFPENERCSSEKVEYRLTKCPELSLGVFYLPPKDPSKPKPRPQLIAHILATRTPALCVTDASMGIPPNWRDKSSSTLESCNGSEPLGHQDQGSTIALHSLAVLPEHQGKRLGSTLLKAYIQRIKDAAIANRIALLAHDHLIPFYTSLGFENRGLSDCTFGGGGWYDMVCSGVYPSNMREVEILS</sequence>
<dbReference type="Pfam" id="PF13673">
    <property type="entry name" value="Acetyltransf_10"/>
    <property type="match status" value="1"/>
</dbReference>
<dbReference type="GO" id="GO:0005737">
    <property type="term" value="C:cytoplasm"/>
    <property type="evidence" value="ECO:0007669"/>
    <property type="project" value="TreeGrafter"/>
</dbReference>
<dbReference type="PANTHER" id="PTHR10908:SF0">
    <property type="entry name" value="SEROTONIN N-ACETYLTRANSFERASE"/>
    <property type="match status" value="1"/>
</dbReference>
<feature type="domain" description="N-acetyltransferase" evidence="4">
    <location>
        <begin position="229"/>
        <end position="321"/>
    </location>
</feature>
<dbReference type="PANTHER" id="PTHR10908">
    <property type="entry name" value="SEROTONIN N-ACETYLTRANSFERASE"/>
    <property type="match status" value="1"/>
</dbReference>
<evidence type="ECO:0000256" key="2">
    <source>
        <dbReference type="ARBA" id="ARBA00023315"/>
    </source>
</evidence>
<evidence type="ECO:0000313" key="5">
    <source>
        <dbReference type="EMBL" id="PGH00876.1"/>
    </source>
</evidence>
<evidence type="ECO:0000256" key="1">
    <source>
        <dbReference type="ARBA" id="ARBA00022679"/>
    </source>
</evidence>
<dbReference type="OrthoDB" id="30840at2759"/>
<keyword evidence="6" id="KW-1185">Reference proteome</keyword>
<dbReference type="AlphaFoldDB" id="A0A2B7WVP5"/>
<feature type="compositionally biased region" description="Polar residues" evidence="3">
    <location>
        <begin position="19"/>
        <end position="53"/>
    </location>
</feature>
<proteinExistence type="predicted"/>
<dbReference type="Gene3D" id="3.40.630.30">
    <property type="match status" value="1"/>
</dbReference>
<dbReference type="SUPFAM" id="SSF55729">
    <property type="entry name" value="Acyl-CoA N-acyltransferases (Nat)"/>
    <property type="match status" value="1"/>
</dbReference>
<keyword evidence="1" id="KW-0808">Transferase</keyword>
<gene>
    <name evidence="5" type="ORF">GX51_05540</name>
</gene>
<evidence type="ECO:0000259" key="4">
    <source>
        <dbReference type="PROSITE" id="PS51186"/>
    </source>
</evidence>
<dbReference type="InterPro" id="IPR000182">
    <property type="entry name" value="GNAT_dom"/>
</dbReference>
<evidence type="ECO:0000313" key="6">
    <source>
        <dbReference type="Proteomes" id="UP000224080"/>
    </source>
</evidence>
<comment type="caution">
    <text evidence="5">The sequence shown here is derived from an EMBL/GenBank/DDBJ whole genome shotgun (WGS) entry which is preliminary data.</text>
</comment>